<protein>
    <submittedName>
        <fullName evidence="1">Uncharacterized protein</fullName>
    </submittedName>
</protein>
<reference evidence="1" key="1">
    <citation type="submission" date="2013-11" db="EMBL/GenBank/DDBJ databases">
        <title>The Genome Sequence of Phytophthora parasitica IAC_01/95.</title>
        <authorList>
            <consortium name="The Broad Institute Genomics Platform"/>
            <person name="Russ C."/>
            <person name="Tyler B."/>
            <person name="Panabieres F."/>
            <person name="Shan W."/>
            <person name="Tripathy S."/>
            <person name="Grunwald N."/>
            <person name="Machado M."/>
            <person name="Johnson C.S."/>
            <person name="Arredondo F."/>
            <person name="Hong C."/>
            <person name="Coffey M."/>
            <person name="Young S.K."/>
            <person name="Zeng Q."/>
            <person name="Gargeya S."/>
            <person name="Fitzgerald M."/>
            <person name="Abouelleil A."/>
            <person name="Alvarado L."/>
            <person name="Chapman S.B."/>
            <person name="Gainer-Dewar J."/>
            <person name="Goldberg J."/>
            <person name="Griggs A."/>
            <person name="Gujja S."/>
            <person name="Hansen M."/>
            <person name="Howarth C."/>
            <person name="Imamovic A."/>
            <person name="Ireland A."/>
            <person name="Larimer J."/>
            <person name="McCowan C."/>
            <person name="Murphy C."/>
            <person name="Pearson M."/>
            <person name="Poon T.W."/>
            <person name="Priest M."/>
            <person name="Roberts A."/>
            <person name="Saif S."/>
            <person name="Shea T."/>
            <person name="Sykes S."/>
            <person name="Wortman J."/>
            <person name="Nusbaum C."/>
            <person name="Birren B."/>
        </authorList>
    </citation>
    <scope>NUCLEOTIDE SEQUENCE [LARGE SCALE GENOMIC DNA]</scope>
    <source>
        <strain evidence="1">IAC_01/95</strain>
    </source>
</reference>
<name>W2N8E4_PHYNI</name>
<accession>W2N8E4</accession>
<dbReference type="Proteomes" id="UP000054532">
    <property type="component" value="Unassembled WGS sequence"/>
</dbReference>
<sequence>EHVVQVLQHVTDSARTEMASARRTEQNIYISRKRSLDQLVTGKLAKSYDKAQDHSLYRVLVNKRVNFTKNGSIAGGPDKCGCDVSQQIQLRVQGSVKMQFTPDQEDVYDDIWHNIQLKQLEAPAETHGSCYTGCVASVQLEADPIKWTISFSDGQTHDVILDELIADLTMATSRHI</sequence>
<gene>
    <name evidence="1" type="ORF">L914_10584</name>
</gene>
<dbReference type="AlphaFoldDB" id="W2N8E4"/>
<dbReference type="EMBL" id="KI693469">
    <property type="protein sequence ID" value="ETM44158.1"/>
    <property type="molecule type" value="Genomic_DNA"/>
</dbReference>
<organism evidence="1">
    <name type="scientific">Phytophthora nicotianae</name>
    <name type="common">Potato buckeye rot agent</name>
    <name type="synonym">Phytophthora parasitica</name>
    <dbReference type="NCBI Taxonomy" id="4792"/>
    <lineage>
        <taxon>Eukaryota</taxon>
        <taxon>Sar</taxon>
        <taxon>Stramenopiles</taxon>
        <taxon>Oomycota</taxon>
        <taxon>Peronosporomycetes</taxon>
        <taxon>Peronosporales</taxon>
        <taxon>Peronosporaceae</taxon>
        <taxon>Phytophthora</taxon>
    </lineage>
</organism>
<proteinExistence type="predicted"/>
<evidence type="ECO:0000313" key="1">
    <source>
        <dbReference type="EMBL" id="ETM44158.1"/>
    </source>
</evidence>
<feature type="non-terminal residue" evidence="1">
    <location>
        <position position="1"/>
    </location>
</feature>